<sequence>MMQLNHSQLTLLQILGDGCCHSGNELGQALGITRSAIWKQINQLIALGIPIARIPHQGYQLPNPLALLEQQQIANALQQHGFNRFFNIHLFTSIDSTNRYLKDLPLSQSIRALSILAAEREGTERKTGMYTQVHEDSSTVVTKQLSSTVEFRMSSIDICCAEIQTQGRGRFGRNWHSPFGENIYCSSRWNLNCDLSRLSGLSLITSLAVLATINEFSPSSDIKIKWPNDILWRDKKLCGSLIEIIAESHGNAQVIIGIGLNVNTDTKNHPLPDKPWCSLYEITQRQYDRNQIIAKLIINLEHYIYEFIDKGLNAFMDEWNQQDYLAGKYITVSQSSTTISGVARGINQEGLLLLEDEQGVVHYLSSGDTSLHYNRPLRKPAKGDEV</sequence>
<evidence type="ECO:0000256" key="4">
    <source>
        <dbReference type="ARBA" id="ARBA00023267"/>
    </source>
</evidence>
<dbReference type="GO" id="GO:0003677">
    <property type="term" value="F:DNA binding"/>
    <property type="evidence" value="ECO:0007669"/>
    <property type="project" value="UniProtKB-UniRule"/>
</dbReference>
<dbReference type="RefSeq" id="WP_084602108.1">
    <property type="nucleotide sequence ID" value="NZ_LN614827.1"/>
</dbReference>
<accession>A0A098G2P4</accession>
<dbReference type="InterPro" id="IPR030855">
    <property type="entry name" value="Bifunct_BirA"/>
</dbReference>
<dbReference type="GO" id="GO:0006355">
    <property type="term" value="P:regulation of DNA-templated transcription"/>
    <property type="evidence" value="ECO:0007669"/>
    <property type="project" value="UniProtKB-UniRule"/>
</dbReference>
<dbReference type="Gene3D" id="3.30.930.10">
    <property type="entry name" value="Bira Bifunctional Protein, Domain 2"/>
    <property type="match status" value="1"/>
</dbReference>
<proteinExistence type="inferred from homology"/>
<dbReference type="Pfam" id="PF08279">
    <property type="entry name" value="HTH_11"/>
    <property type="match status" value="1"/>
</dbReference>
<dbReference type="SUPFAM" id="SSF50037">
    <property type="entry name" value="C-terminal domain of transcriptional repressors"/>
    <property type="match status" value="1"/>
</dbReference>
<dbReference type="InterPro" id="IPR004143">
    <property type="entry name" value="BPL_LPL_catalytic"/>
</dbReference>
<name>A0A098G2P4_9GAMM</name>
<feature type="binding site" evidence="6">
    <location>
        <begin position="96"/>
        <end position="98"/>
    </location>
    <ligand>
        <name>biotin</name>
        <dbReference type="ChEBI" id="CHEBI:57586"/>
    </ligand>
</feature>
<dbReference type="CDD" id="cd16442">
    <property type="entry name" value="BPL"/>
    <property type="match status" value="1"/>
</dbReference>
<dbReference type="AlphaFoldDB" id="A0A098G2P4"/>
<dbReference type="SUPFAM" id="SSF55681">
    <property type="entry name" value="Class II aaRS and biotin synthetases"/>
    <property type="match status" value="1"/>
</dbReference>
<protein>
    <recommendedName>
        <fullName evidence="6">Bifunctional ligase/repressor BirA</fullName>
    </recommendedName>
    <alternativeName>
        <fullName evidence="6">Biotin operon repressor</fullName>
    </alternativeName>
    <alternativeName>
        <fullName evidence="6">Biotin--[acetyl-CoA-carboxylase] ligase</fullName>
        <ecNumber evidence="6">6.3.4.15</ecNumber>
    </alternativeName>
    <alternativeName>
        <fullName evidence="6">Biotin--protein ligase</fullName>
    </alternativeName>
    <alternativeName>
        <fullName evidence="6">Biotin-[acetyl-CoA carboxylase] synthetase</fullName>
    </alternativeName>
</protein>
<dbReference type="InterPro" id="IPR003142">
    <property type="entry name" value="BPL_C"/>
</dbReference>
<comment type="catalytic activity">
    <reaction evidence="5 6">
        <text>biotin + L-lysyl-[protein] + ATP = N(6)-biotinyl-L-lysyl-[protein] + AMP + diphosphate + H(+)</text>
        <dbReference type="Rhea" id="RHEA:11756"/>
        <dbReference type="Rhea" id="RHEA-COMP:9752"/>
        <dbReference type="Rhea" id="RHEA-COMP:10505"/>
        <dbReference type="ChEBI" id="CHEBI:15378"/>
        <dbReference type="ChEBI" id="CHEBI:29969"/>
        <dbReference type="ChEBI" id="CHEBI:30616"/>
        <dbReference type="ChEBI" id="CHEBI:33019"/>
        <dbReference type="ChEBI" id="CHEBI:57586"/>
        <dbReference type="ChEBI" id="CHEBI:83144"/>
        <dbReference type="ChEBI" id="CHEBI:456215"/>
        <dbReference type="EC" id="6.3.4.15"/>
    </reaction>
</comment>
<dbReference type="SUPFAM" id="SSF46785">
    <property type="entry name" value="Winged helix' DNA-binding domain"/>
    <property type="match status" value="1"/>
</dbReference>
<dbReference type="InterPro" id="IPR013196">
    <property type="entry name" value="HTH_11"/>
</dbReference>
<dbReference type="KEGG" id="lfa:LFA_0812"/>
<keyword evidence="6" id="KW-0678">Repressor</keyword>
<evidence type="ECO:0000313" key="9">
    <source>
        <dbReference type="Proteomes" id="UP000032430"/>
    </source>
</evidence>
<keyword evidence="4 6" id="KW-0092">Biotin</keyword>
<comment type="function">
    <text evidence="6">Acts both as a biotin--[acetyl-CoA-carboxylase] ligase and a biotin-operon repressor. In the presence of ATP, BirA activates biotin to form the BirA-biotinyl-5'-adenylate (BirA-bio-5'-AMP or holoBirA) complex. HoloBirA can either transfer the biotinyl moiety to the biotin carboxyl carrier protein (BCCP) subunit of acetyl-CoA carboxylase, or bind to the biotin operator site and inhibit transcription of the operon.</text>
</comment>
<dbReference type="Pfam" id="PF03099">
    <property type="entry name" value="BPL_LplA_LipB"/>
    <property type="match status" value="1"/>
</dbReference>
<dbReference type="Gene3D" id="2.30.30.100">
    <property type="match status" value="1"/>
</dbReference>
<feature type="domain" description="BPL/LPL catalytic" evidence="7">
    <location>
        <begin position="123"/>
        <end position="308"/>
    </location>
</feature>
<organism evidence="8 9">
    <name type="scientific">Legionella fallonii LLAP-10</name>
    <dbReference type="NCBI Taxonomy" id="1212491"/>
    <lineage>
        <taxon>Bacteria</taxon>
        <taxon>Pseudomonadati</taxon>
        <taxon>Pseudomonadota</taxon>
        <taxon>Gammaproteobacteria</taxon>
        <taxon>Legionellales</taxon>
        <taxon>Legionellaceae</taxon>
        <taxon>Legionella</taxon>
    </lineage>
</organism>
<dbReference type="HOGENOM" id="CLU_051096_4_0_6"/>
<keyword evidence="6" id="KW-0805">Transcription regulation</keyword>
<evidence type="ECO:0000256" key="5">
    <source>
        <dbReference type="ARBA" id="ARBA00047846"/>
    </source>
</evidence>
<keyword evidence="6" id="KW-0804">Transcription</keyword>
<dbReference type="InterPro" id="IPR036390">
    <property type="entry name" value="WH_DNA-bd_sf"/>
</dbReference>
<dbReference type="GO" id="GO:0005524">
    <property type="term" value="F:ATP binding"/>
    <property type="evidence" value="ECO:0007669"/>
    <property type="project" value="UniProtKB-UniRule"/>
</dbReference>
<keyword evidence="3 6" id="KW-0067">ATP-binding</keyword>
<feature type="binding site" evidence="6">
    <location>
        <position position="164"/>
    </location>
    <ligand>
        <name>biotin</name>
        <dbReference type="ChEBI" id="CHEBI:57586"/>
    </ligand>
</feature>
<reference evidence="9" key="1">
    <citation type="submission" date="2014-09" db="EMBL/GenBank/DDBJ databases">
        <authorList>
            <person name="Gomez-Valero L."/>
        </authorList>
    </citation>
    <scope>NUCLEOTIDE SEQUENCE [LARGE SCALE GENOMIC DNA]</scope>
    <source>
        <strain evidence="9">ATCC700992</strain>
    </source>
</reference>
<dbReference type="InterPro" id="IPR036388">
    <property type="entry name" value="WH-like_DNA-bd_sf"/>
</dbReference>
<dbReference type="PROSITE" id="PS51733">
    <property type="entry name" value="BPL_LPL_CATALYTIC"/>
    <property type="match status" value="1"/>
</dbReference>
<dbReference type="Gene3D" id="1.10.10.10">
    <property type="entry name" value="Winged helix-like DNA-binding domain superfamily/Winged helix DNA-binding domain"/>
    <property type="match status" value="1"/>
</dbReference>
<feature type="DNA-binding region" description="H-T-H motif" evidence="6">
    <location>
        <begin position="23"/>
        <end position="42"/>
    </location>
</feature>
<feature type="binding site" evidence="6">
    <location>
        <begin position="168"/>
        <end position="170"/>
    </location>
    <ligand>
        <name>biotin</name>
        <dbReference type="ChEBI" id="CHEBI:57586"/>
    </ligand>
</feature>
<dbReference type="InterPro" id="IPR045864">
    <property type="entry name" value="aa-tRNA-synth_II/BPL/LPL"/>
</dbReference>
<dbReference type="EMBL" id="LN614827">
    <property type="protein sequence ID" value="CEG56259.1"/>
    <property type="molecule type" value="Genomic_DNA"/>
</dbReference>
<dbReference type="GO" id="GO:0004077">
    <property type="term" value="F:biotin--[biotin carboxyl-carrier protein] ligase activity"/>
    <property type="evidence" value="ECO:0007669"/>
    <property type="project" value="UniProtKB-UniRule"/>
</dbReference>
<dbReference type="STRING" id="1212491.LFA_0812"/>
<dbReference type="InterPro" id="IPR008988">
    <property type="entry name" value="Transcriptional_repressor_C"/>
</dbReference>
<dbReference type="HAMAP" id="MF_00978">
    <property type="entry name" value="Bifunct_BirA"/>
    <property type="match status" value="1"/>
</dbReference>
<evidence type="ECO:0000256" key="2">
    <source>
        <dbReference type="ARBA" id="ARBA00022741"/>
    </source>
</evidence>
<dbReference type="PANTHER" id="PTHR12835">
    <property type="entry name" value="BIOTIN PROTEIN LIGASE"/>
    <property type="match status" value="1"/>
</dbReference>
<dbReference type="NCBIfam" id="TIGR00121">
    <property type="entry name" value="birA_ligase"/>
    <property type="match status" value="1"/>
</dbReference>
<keyword evidence="1 6" id="KW-0436">Ligase</keyword>
<evidence type="ECO:0000313" key="8">
    <source>
        <dbReference type="EMBL" id="CEG56259.1"/>
    </source>
</evidence>
<comment type="similarity">
    <text evidence="6">Belongs to the biotin--protein ligase family.</text>
</comment>
<dbReference type="InterPro" id="IPR004408">
    <property type="entry name" value="Biotin_CoA_COase_ligase"/>
</dbReference>
<dbReference type="Pfam" id="PF02237">
    <property type="entry name" value="BPL_C"/>
    <property type="match status" value="1"/>
</dbReference>
<evidence type="ECO:0000256" key="3">
    <source>
        <dbReference type="ARBA" id="ARBA00022840"/>
    </source>
</evidence>
<keyword evidence="6" id="KW-0238">DNA-binding</keyword>
<dbReference type="Proteomes" id="UP000032430">
    <property type="component" value="Chromosome I"/>
</dbReference>
<evidence type="ECO:0000256" key="1">
    <source>
        <dbReference type="ARBA" id="ARBA00022598"/>
    </source>
</evidence>
<evidence type="ECO:0000259" key="7">
    <source>
        <dbReference type="PROSITE" id="PS51733"/>
    </source>
</evidence>
<dbReference type="PANTHER" id="PTHR12835:SF5">
    <property type="entry name" value="BIOTIN--PROTEIN LIGASE"/>
    <property type="match status" value="1"/>
</dbReference>
<dbReference type="GO" id="GO:0005737">
    <property type="term" value="C:cytoplasm"/>
    <property type="evidence" value="ECO:0007669"/>
    <property type="project" value="TreeGrafter"/>
</dbReference>
<gene>
    <name evidence="6 8" type="primary">birA</name>
    <name evidence="8" type="ORF">LFA_0812</name>
</gene>
<keyword evidence="9" id="KW-1185">Reference proteome</keyword>
<feature type="binding site" evidence="6">
    <location>
        <position position="236"/>
    </location>
    <ligand>
        <name>biotin</name>
        <dbReference type="ChEBI" id="CHEBI:57586"/>
    </ligand>
</feature>
<keyword evidence="2 6" id="KW-0547">Nucleotide-binding</keyword>
<evidence type="ECO:0000256" key="6">
    <source>
        <dbReference type="HAMAP-Rule" id="MF_00978"/>
    </source>
</evidence>
<dbReference type="EC" id="6.3.4.15" evidence="6"/>